<accession>A0A8J2S3I6</accession>
<protein>
    <submittedName>
        <fullName evidence="1">Uncharacterized protein</fullName>
    </submittedName>
</protein>
<keyword evidence="2" id="KW-1185">Reference proteome</keyword>
<gene>
    <name evidence="1" type="ORF">PECAL_1P06690</name>
</gene>
<reference evidence="1" key="1">
    <citation type="submission" date="2021-11" db="EMBL/GenBank/DDBJ databases">
        <authorList>
            <consortium name="Genoscope - CEA"/>
            <person name="William W."/>
        </authorList>
    </citation>
    <scope>NUCLEOTIDE SEQUENCE</scope>
</reference>
<dbReference type="AlphaFoldDB" id="A0A8J2S3I6"/>
<dbReference type="EMBL" id="CAKKNE010000001">
    <property type="protein sequence ID" value="CAH0364313.1"/>
    <property type="molecule type" value="Genomic_DNA"/>
</dbReference>
<evidence type="ECO:0000313" key="1">
    <source>
        <dbReference type="EMBL" id="CAH0364313.1"/>
    </source>
</evidence>
<dbReference type="Proteomes" id="UP000789595">
    <property type="component" value="Unassembled WGS sequence"/>
</dbReference>
<sequence>MPDARARARRPCVLRIVPAAPLSGCKECGRGGEARACTPSPRRDVTRRSIIMYKLLLVLASAQALKRPQRALAVRGGEIDPITVGKGVVLASGLYGAFDPKGNLDKYGIKAEAKGQAAGRCTAWMQIMFAAALNLDPESVHAQMMYHMLAVMVITEPMSEVFGAPKAPSVIWMAILGAVGYKTLDGSLNKWVATAIFLANGAQAFLAPDSICDMYGIKGANKIVKAMFSLMGGQMLCTGTYLGALLMDKSQSEAFAYAMAVNGAAAAKYALTDADDLNAPKTGALAWAAISAGLAYKALN</sequence>
<proteinExistence type="predicted"/>
<comment type="caution">
    <text evidence="1">The sequence shown here is derived from an EMBL/GenBank/DDBJ whole genome shotgun (WGS) entry which is preliminary data.</text>
</comment>
<name>A0A8J2S3I6_9STRA</name>
<evidence type="ECO:0000313" key="2">
    <source>
        <dbReference type="Proteomes" id="UP000789595"/>
    </source>
</evidence>
<organism evidence="1 2">
    <name type="scientific">Pelagomonas calceolata</name>
    <dbReference type="NCBI Taxonomy" id="35677"/>
    <lineage>
        <taxon>Eukaryota</taxon>
        <taxon>Sar</taxon>
        <taxon>Stramenopiles</taxon>
        <taxon>Ochrophyta</taxon>
        <taxon>Pelagophyceae</taxon>
        <taxon>Pelagomonadales</taxon>
        <taxon>Pelagomonadaceae</taxon>
        <taxon>Pelagomonas</taxon>
    </lineage>
</organism>